<feature type="region of interest" description="Disordered" evidence="1">
    <location>
        <begin position="198"/>
        <end position="259"/>
    </location>
</feature>
<feature type="signal peptide" evidence="2">
    <location>
        <begin position="1"/>
        <end position="42"/>
    </location>
</feature>
<gene>
    <name evidence="4" type="ORF">FHS07_002254</name>
</gene>
<keyword evidence="2" id="KW-0732">Signal</keyword>
<feature type="chain" id="PRO_5030635636" description="DUF4082 domain-containing protein" evidence="2">
    <location>
        <begin position="43"/>
        <end position="581"/>
    </location>
</feature>
<feature type="compositionally biased region" description="Pro residues" evidence="1">
    <location>
        <begin position="213"/>
        <end position="235"/>
    </location>
</feature>
<dbReference type="SUPFAM" id="SSF51126">
    <property type="entry name" value="Pectin lyase-like"/>
    <property type="match status" value="1"/>
</dbReference>
<evidence type="ECO:0000256" key="2">
    <source>
        <dbReference type="SAM" id="SignalP"/>
    </source>
</evidence>
<dbReference type="Proteomes" id="UP000543579">
    <property type="component" value="Unassembled WGS sequence"/>
</dbReference>
<reference evidence="4 5" key="1">
    <citation type="submission" date="2020-08" db="EMBL/GenBank/DDBJ databases">
        <title>Genomic Encyclopedia of Type Strains, Phase III (KMG-III): the genomes of soil and plant-associated and newly described type strains.</title>
        <authorList>
            <person name="Whitman W."/>
        </authorList>
    </citation>
    <scope>NUCLEOTIDE SEQUENCE [LARGE SCALE GENOMIC DNA]</scope>
    <source>
        <strain evidence="4 5">CECT 8356</strain>
    </source>
</reference>
<evidence type="ECO:0000259" key="3">
    <source>
        <dbReference type="Pfam" id="PF13313"/>
    </source>
</evidence>
<dbReference type="InterPro" id="IPR025141">
    <property type="entry name" value="DUF4082"/>
</dbReference>
<evidence type="ECO:0000313" key="5">
    <source>
        <dbReference type="Proteomes" id="UP000543579"/>
    </source>
</evidence>
<dbReference type="Pfam" id="PF13313">
    <property type="entry name" value="DUF4082"/>
    <property type="match status" value="1"/>
</dbReference>
<proteinExistence type="predicted"/>
<sequence length="581" mass="59123">MELNAASGVPSRSSARHRRTLILTTLAVSAALVAGSATPSVAAVTGPVGLHPDSARPQVPAMPVPGPLEVGFTFSPEESGALSAVRFYQNAPNSGVVSASVWSSTGVLLAQAPVNPVAAVGWRTVPLALDLDADVTYTVSVLDNDGRIPAIENFFTEAKTTNGIATPAKAGVYKASAGFPTIGQTASGLVDIAFTPEPDLESVPETPTEPTEPDPTAPAPTPTPVEPAAPEPDPAGPVSAVGPDGTHWPENTPRASEARVVQVKPTWAAISAAINAEAKTSDDVVICVSPGTITGGNGSGSSAKGVLQDVGNANRASRILVDACDGVGTVKTAGDKGIAFVGVRGVSIVGIDMGSTSVMLRNVESFGFGYTTVGTLLVTANGGRGVSDADVVEVVAGTEAAEGAGYDRMEVKSADGYDIDGLTFSGLYAAPHYKARGSNAHTDTIQFVTTSGNGTMTDIVIEDSAVFASSNQGIIAGSNNGGEIRNTLVVGGKTSQQRYPVYEGGQPVLAANSLHGTWSDLAMDTSTVAGSVSPSYSFSEVEASESTKGDRGFSKLEPMTLDDLDELAPVPTAERLAAIWG</sequence>
<dbReference type="AlphaFoldDB" id="A0A7W5GGF7"/>
<dbReference type="InterPro" id="IPR011050">
    <property type="entry name" value="Pectin_lyase_fold/virulence"/>
</dbReference>
<comment type="caution">
    <text evidence="4">The sequence shown here is derived from an EMBL/GenBank/DDBJ whole genome shotgun (WGS) entry which is preliminary data.</text>
</comment>
<name>A0A7W5GGF7_9MICO</name>
<accession>A0A7W5GGF7</accession>
<evidence type="ECO:0000313" key="4">
    <source>
        <dbReference type="EMBL" id="MBB3158558.1"/>
    </source>
</evidence>
<dbReference type="EMBL" id="JACHXY010000002">
    <property type="protein sequence ID" value="MBB3158558.1"/>
    <property type="molecule type" value="Genomic_DNA"/>
</dbReference>
<dbReference type="RefSeq" id="WP_183419971.1">
    <property type="nucleotide sequence ID" value="NZ_JACHXY010000002.1"/>
</dbReference>
<protein>
    <recommendedName>
        <fullName evidence="3">DUF4082 domain-containing protein</fullName>
    </recommendedName>
</protein>
<evidence type="ECO:0000256" key="1">
    <source>
        <dbReference type="SAM" id="MobiDB-lite"/>
    </source>
</evidence>
<organism evidence="4 5">
    <name type="scientific">Microbacterium proteolyticum</name>
    <dbReference type="NCBI Taxonomy" id="1572644"/>
    <lineage>
        <taxon>Bacteria</taxon>
        <taxon>Bacillati</taxon>
        <taxon>Actinomycetota</taxon>
        <taxon>Actinomycetes</taxon>
        <taxon>Micrococcales</taxon>
        <taxon>Microbacteriaceae</taxon>
        <taxon>Microbacterium</taxon>
    </lineage>
</organism>
<feature type="domain" description="DUF4082" evidence="3">
    <location>
        <begin position="56"/>
        <end position="183"/>
    </location>
</feature>